<dbReference type="PANTHER" id="PTHR43737:SF1">
    <property type="entry name" value="DUF1501 DOMAIN-CONTAINING PROTEIN"/>
    <property type="match status" value="1"/>
</dbReference>
<dbReference type="Pfam" id="PF07394">
    <property type="entry name" value="DUF1501"/>
    <property type="match status" value="1"/>
</dbReference>
<dbReference type="AlphaFoldDB" id="B0C4N0"/>
<evidence type="ECO:0000313" key="2">
    <source>
        <dbReference type="Proteomes" id="UP000000268"/>
    </source>
</evidence>
<dbReference type="PANTHER" id="PTHR43737">
    <property type="entry name" value="BLL7424 PROTEIN"/>
    <property type="match status" value="1"/>
</dbReference>
<protein>
    <recommendedName>
        <fullName evidence="3">Twin-arginine translocation pathway signal</fullName>
    </recommendedName>
</protein>
<accession>B0C4N0</accession>
<gene>
    <name evidence="1" type="ordered locus">AM1_4942</name>
</gene>
<name>B0C4N0_ACAM1</name>
<dbReference type="InterPro" id="IPR010869">
    <property type="entry name" value="DUF1501"/>
</dbReference>
<proteinExistence type="predicted"/>
<dbReference type="EMBL" id="CP000828">
    <property type="protein sequence ID" value="ABW29913.1"/>
    <property type="molecule type" value="Genomic_DNA"/>
</dbReference>
<dbReference type="HOGENOM" id="CLU_032896_3_1_3"/>
<reference evidence="1 2" key="1">
    <citation type="journal article" date="2008" name="Proc. Natl. Acad. Sci. U.S.A.">
        <title>Niche adaptation and genome expansion in the chlorophyll d-producing cyanobacterium Acaryochloris marina.</title>
        <authorList>
            <person name="Swingley W.D."/>
            <person name="Chen M."/>
            <person name="Cheung P.C."/>
            <person name="Conrad A.L."/>
            <person name="Dejesa L.C."/>
            <person name="Hao J."/>
            <person name="Honchak B.M."/>
            <person name="Karbach L.E."/>
            <person name="Kurdoglu A."/>
            <person name="Lahiri S."/>
            <person name="Mastrian S.D."/>
            <person name="Miyashita H."/>
            <person name="Page L."/>
            <person name="Ramakrishna P."/>
            <person name="Satoh S."/>
            <person name="Sattley W.M."/>
            <person name="Shimada Y."/>
            <person name="Taylor H.L."/>
            <person name="Tomo T."/>
            <person name="Tsuchiya T."/>
            <person name="Wang Z.T."/>
            <person name="Raymond J."/>
            <person name="Mimuro M."/>
            <person name="Blankenship R.E."/>
            <person name="Touchman J.W."/>
        </authorList>
    </citation>
    <scope>NUCLEOTIDE SEQUENCE [LARGE SCALE GENOMIC DNA]</scope>
    <source>
        <strain evidence="2">MBIC 11017</strain>
    </source>
</reference>
<dbReference type="eggNOG" id="COG4102">
    <property type="taxonomic scope" value="Bacteria"/>
</dbReference>
<organism evidence="1 2">
    <name type="scientific">Acaryochloris marina (strain MBIC 11017)</name>
    <dbReference type="NCBI Taxonomy" id="329726"/>
    <lineage>
        <taxon>Bacteria</taxon>
        <taxon>Bacillati</taxon>
        <taxon>Cyanobacteriota</taxon>
        <taxon>Cyanophyceae</taxon>
        <taxon>Acaryochloridales</taxon>
        <taxon>Acaryochloridaceae</taxon>
        <taxon>Acaryochloris</taxon>
    </lineage>
</organism>
<keyword evidence="2" id="KW-1185">Reference proteome</keyword>
<dbReference type="Proteomes" id="UP000000268">
    <property type="component" value="Chromosome"/>
</dbReference>
<evidence type="ECO:0008006" key="3">
    <source>
        <dbReference type="Google" id="ProtNLM"/>
    </source>
</evidence>
<dbReference type="KEGG" id="amr:AM1_4942"/>
<evidence type="ECO:0000313" key="1">
    <source>
        <dbReference type="EMBL" id="ABW29913.1"/>
    </source>
</evidence>
<dbReference type="STRING" id="329726.AM1_4942"/>
<sequence length="409" mass="44215">MMRRRQFLQYAAASGVTAMGLGWLGKQPVYSQSFSGRQPKLIVILLRGAVDGLNVVVPYRESGYYDARPTLAIAKPGEARGAIDLDGQFGLHPALADLMPLWKSRQLAFVHACGSPDPTRSHFDAQDYMELGTPGNKKQGDGWLNRVLAHLPAGRPTQALNLGNQTPLILSGSKSVANLAFGRQAIRPLPLDRPPIQSAFDRLYEGATNLSRAYQEGLEAREILKAELNTEMMKASRGAPGPSSLKTNGRRIAQLLSGDAETQIAFVSLGGWDTHINQGSSQGRLARLLKPLGQGLNQIKADLGKTFDDTTIVVMSEFGRTVAENGNGGTDHGHGNVLWVLGGQIQGGKVYGEWPGLAESQRYQGRDLEITTDFRDAIAPLLTKGMGIESKHLNQIFPGYSPQTPLGLI</sequence>